<comment type="caution">
    <text evidence="2">The sequence shown here is derived from an EMBL/GenBank/DDBJ whole genome shotgun (WGS) entry which is preliminary data.</text>
</comment>
<evidence type="ECO:0000256" key="1">
    <source>
        <dbReference type="SAM" id="MobiDB-lite"/>
    </source>
</evidence>
<dbReference type="HOGENOM" id="CLU_098678_2_1_6"/>
<evidence type="ECO:0000313" key="2">
    <source>
        <dbReference type="EMBL" id="EAQ96041.1"/>
    </source>
</evidence>
<accession>A4ADB7</accession>
<evidence type="ECO:0000313" key="3">
    <source>
        <dbReference type="Proteomes" id="UP000019205"/>
    </source>
</evidence>
<reference evidence="2 3" key="2">
    <citation type="journal article" date="2009" name="PLoS ONE">
        <title>The photosynthetic apparatus and its regulation in the aerobic gammaproteobacterium Congregibacter litoralis gen. nov., sp. nov.</title>
        <authorList>
            <person name="Spring S."/>
            <person name="Lunsdorf H."/>
            <person name="Fuchs B.M."/>
            <person name="Tindall B.J."/>
        </authorList>
    </citation>
    <scope>NUCLEOTIDE SEQUENCE [LARGE SCALE GENOMIC DNA]</scope>
    <source>
        <strain evidence="2">KT71</strain>
    </source>
</reference>
<organism evidence="2 3">
    <name type="scientific">Congregibacter litoralis KT71</name>
    <dbReference type="NCBI Taxonomy" id="314285"/>
    <lineage>
        <taxon>Bacteria</taxon>
        <taxon>Pseudomonadati</taxon>
        <taxon>Pseudomonadota</taxon>
        <taxon>Gammaproteobacteria</taxon>
        <taxon>Cellvibrionales</taxon>
        <taxon>Halieaceae</taxon>
        <taxon>Congregibacter</taxon>
    </lineage>
</organism>
<dbReference type="RefSeq" id="WP_008295011.1">
    <property type="nucleotide sequence ID" value="NZ_CM002299.1"/>
</dbReference>
<feature type="region of interest" description="Disordered" evidence="1">
    <location>
        <begin position="16"/>
        <end position="40"/>
    </location>
</feature>
<sequence length="182" mass="20559">MAGSLQDQLLNAGLSDAKKAKKLDKEKRKQKRTAQKSRTEVVDEVKLAAQRARDDKAARDRELNQARNLEAQRKAIEAQIVQLIDKNKLDRKGGDIGFNFTDEQKIKKIYVSGLQQKLLAAGKVAIAAVTEGYELIPSEVAHKIAERDATRVIFCTESTADALEGEERDWYKDYEIPDDLMW</sequence>
<dbReference type="Pfam" id="PF09831">
    <property type="entry name" value="DUF2058"/>
    <property type="match status" value="1"/>
</dbReference>
<proteinExistence type="predicted"/>
<gene>
    <name evidence="2" type="ORF">KT71_12900</name>
</gene>
<reference evidence="2 3" key="1">
    <citation type="journal article" date="2007" name="Proc. Natl. Acad. Sci. U.S.A.">
        <title>Characterization of a marine gammaproteobacterium capable of aerobic anoxygenic photosynthesis.</title>
        <authorList>
            <person name="Fuchs B.M."/>
            <person name="Spring S."/>
            <person name="Teeling H."/>
            <person name="Quast C."/>
            <person name="Wulf J."/>
            <person name="Schattenhofer M."/>
            <person name="Yan S."/>
            <person name="Ferriera S."/>
            <person name="Johnson J."/>
            <person name="Glockner F.O."/>
            <person name="Amann R."/>
        </authorList>
    </citation>
    <scope>NUCLEOTIDE SEQUENCE [LARGE SCALE GENOMIC DNA]</scope>
    <source>
        <strain evidence="2">KT71</strain>
    </source>
</reference>
<evidence type="ECO:0008006" key="4">
    <source>
        <dbReference type="Google" id="ProtNLM"/>
    </source>
</evidence>
<keyword evidence="3" id="KW-1185">Reference proteome</keyword>
<dbReference type="eggNOG" id="COG3122">
    <property type="taxonomic scope" value="Bacteria"/>
</dbReference>
<name>A4ADB7_9GAMM</name>
<dbReference type="InterPro" id="IPR018636">
    <property type="entry name" value="DUF2058"/>
</dbReference>
<dbReference type="EMBL" id="AAOA02000001">
    <property type="protein sequence ID" value="EAQ96041.1"/>
    <property type="molecule type" value="Genomic_DNA"/>
</dbReference>
<dbReference type="OrthoDB" id="5294470at2"/>
<protein>
    <recommendedName>
        <fullName evidence="4">Nucleoprotein/polynucleotide-associated enzyme</fullName>
    </recommendedName>
</protein>
<dbReference type="STRING" id="314285.KT71_12900"/>
<dbReference type="Proteomes" id="UP000019205">
    <property type="component" value="Chromosome"/>
</dbReference>
<dbReference type="AlphaFoldDB" id="A4ADB7"/>